<name>A0A9R1UXR7_LACSA</name>
<evidence type="ECO:0000256" key="1">
    <source>
        <dbReference type="SAM" id="MobiDB-lite"/>
    </source>
</evidence>
<dbReference type="EMBL" id="NBSK02000007">
    <property type="protein sequence ID" value="KAJ0196147.1"/>
    <property type="molecule type" value="Genomic_DNA"/>
</dbReference>
<feature type="region of interest" description="Disordered" evidence="1">
    <location>
        <begin position="20"/>
        <end position="85"/>
    </location>
</feature>
<keyword evidence="3" id="KW-1185">Reference proteome</keyword>
<reference evidence="2 3" key="1">
    <citation type="journal article" date="2017" name="Nat. Commun.">
        <title>Genome assembly with in vitro proximity ligation data and whole-genome triplication in lettuce.</title>
        <authorList>
            <person name="Reyes-Chin-Wo S."/>
            <person name="Wang Z."/>
            <person name="Yang X."/>
            <person name="Kozik A."/>
            <person name="Arikit S."/>
            <person name="Song C."/>
            <person name="Xia L."/>
            <person name="Froenicke L."/>
            <person name="Lavelle D.O."/>
            <person name="Truco M.J."/>
            <person name="Xia R."/>
            <person name="Zhu S."/>
            <person name="Xu C."/>
            <person name="Xu H."/>
            <person name="Xu X."/>
            <person name="Cox K."/>
            <person name="Korf I."/>
            <person name="Meyers B.C."/>
            <person name="Michelmore R.W."/>
        </authorList>
    </citation>
    <scope>NUCLEOTIDE SEQUENCE [LARGE SCALE GENOMIC DNA]</scope>
    <source>
        <strain evidence="3">cv. Salinas</strain>
        <tissue evidence="2">Seedlings</tissue>
    </source>
</reference>
<comment type="caution">
    <text evidence="2">The sequence shown here is derived from an EMBL/GenBank/DDBJ whole genome shotgun (WGS) entry which is preliminary data.</text>
</comment>
<gene>
    <name evidence="2" type="ORF">LSAT_V11C700384090</name>
</gene>
<feature type="compositionally biased region" description="Acidic residues" evidence="1">
    <location>
        <begin position="38"/>
        <end position="63"/>
    </location>
</feature>
<evidence type="ECO:0000313" key="2">
    <source>
        <dbReference type="EMBL" id="KAJ0196147.1"/>
    </source>
</evidence>
<proteinExistence type="predicted"/>
<accession>A0A9R1UXR7</accession>
<organism evidence="2 3">
    <name type="scientific">Lactuca sativa</name>
    <name type="common">Garden lettuce</name>
    <dbReference type="NCBI Taxonomy" id="4236"/>
    <lineage>
        <taxon>Eukaryota</taxon>
        <taxon>Viridiplantae</taxon>
        <taxon>Streptophyta</taxon>
        <taxon>Embryophyta</taxon>
        <taxon>Tracheophyta</taxon>
        <taxon>Spermatophyta</taxon>
        <taxon>Magnoliopsida</taxon>
        <taxon>eudicotyledons</taxon>
        <taxon>Gunneridae</taxon>
        <taxon>Pentapetalae</taxon>
        <taxon>asterids</taxon>
        <taxon>campanulids</taxon>
        <taxon>Asterales</taxon>
        <taxon>Asteraceae</taxon>
        <taxon>Cichorioideae</taxon>
        <taxon>Cichorieae</taxon>
        <taxon>Lactucinae</taxon>
        <taxon>Lactuca</taxon>
    </lineage>
</organism>
<sequence>MSQRLLRIEADVHQLKEVLFHTPSSSLQTDDAKKGGDTDTDDNADDDDNADNDDNVDDDDNADDDPKERDIEHVDNTFVQTESPKPMHLRSLIVQQLLKSLLNIVSMMMNKTMNVKY</sequence>
<dbReference type="Proteomes" id="UP000235145">
    <property type="component" value="Unassembled WGS sequence"/>
</dbReference>
<dbReference type="AlphaFoldDB" id="A0A9R1UXR7"/>
<protein>
    <submittedName>
        <fullName evidence="2">Uncharacterized protein</fullName>
    </submittedName>
</protein>
<feature type="compositionally biased region" description="Basic and acidic residues" evidence="1">
    <location>
        <begin position="64"/>
        <end position="75"/>
    </location>
</feature>
<evidence type="ECO:0000313" key="3">
    <source>
        <dbReference type="Proteomes" id="UP000235145"/>
    </source>
</evidence>